<dbReference type="AlphaFoldDB" id="A0A9W7BA53"/>
<dbReference type="EMBL" id="BLQM01000389">
    <property type="protein sequence ID" value="GMH87146.1"/>
    <property type="molecule type" value="Genomic_DNA"/>
</dbReference>
<dbReference type="InterPro" id="IPR018247">
    <property type="entry name" value="EF_Hand_1_Ca_BS"/>
</dbReference>
<organism evidence="6 7">
    <name type="scientific">Triparma laevis f. inornata</name>
    <dbReference type="NCBI Taxonomy" id="1714386"/>
    <lineage>
        <taxon>Eukaryota</taxon>
        <taxon>Sar</taxon>
        <taxon>Stramenopiles</taxon>
        <taxon>Ochrophyta</taxon>
        <taxon>Bolidophyceae</taxon>
        <taxon>Parmales</taxon>
        <taxon>Triparmaceae</taxon>
        <taxon>Triparma</taxon>
    </lineage>
</organism>
<dbReference type="SUPFAM" id="SSF47473">
    <property type="entry name" value="EF-hand"/>
    <property type="match status" value="1"/>
</dbReference>
<dbReference type="PANTHER" id="PTHR23048">
    <property type="entry name" value="MYOSIN LIGHT CHAIN 1, 3"/>
    <property type="match status" value="1"/>
</dbReference>
<comment type="caution">
    <text evidence="6">The sequence shown here is derived from an EMBL/GenBank/DDBJ whole genome shotgun (WGS) entry which is preliminary data.</text>
</comment>
<dbReference type="PROSITE" id="PS00018">
    <property type="entry name" value="EF_HAND_1"/>
    <property type="match status" value="1"/>
</dbReference>
<evidence type="ECO:0000259" key="5">
    <source>
        <dbReference type="PROSITE" id="PS50222"/>
    </source>
</evidence>
<dbReference type="CDD" id="cd00051">
    <property type="entry name" value="EFh"/>
    <property type="match status" value="1"/>
</dbReference>
<dbReference type="SMART" id="SM00054">
    <property type="entry name" value="EFh"/>
    <property type="match status" value="2"/>
</dbReference>
<gene>
    <name evidence="6" type="ORF">TL16_g10765</name>
</gene>
<dbReference type="GO" id="GO:0016460">
    <property type="term" value="C:myosin II complex"/>
    <property type="evidence" value="ECO:0007669"/>
    <property type="project" value="TreeGrafter"/>
</dbReference>
<protein>
    <recommendedName>
        <fullName evidence="2">Calmodulin</fullName>
    </recommendedName>
</protein>
<sequence>MDALTFHQRQSLKSIFDSVASPNPSGSPSVGFKQLGFLLRAQGVFSTESEIRDMISEVDTTGSGTMGYEEFANLMSRSIKAEAEPFEEITDAFDQIGDGTWVTKVTIKSAIESLGVPITDEEVDEMLAEADVDNNGKISREDFKFLMEQRHKNLDKQLTNS</sequence>
<dbReference type="Proteomes" id="UP001162640">
    <property type="component" value="Unassembled WGS sequence"/>
</dbReference>
<evidence type="ECO:0000256" key="4">
    <source>
        <dbReference type="ARBA" id="ARBA00022837"/>
    </source>
</evidence>
<comment type="similarity">
    <text evidence="1">Belongs to the centrin family.</text>
</comment>
<feature type="domain" description="EF-hand" evidence="5">
    <location>
        <begin position="118"/>
        <end position="153"/>
    </location>
</feature>
<accession>A0A9W7BA53</accession>
<evidence type="ECO:0000313" key="6">
    <source>
        <dbReference type="EMBL" id="GMH87146.1"/>
    </source>
</evidence>
<dbReference type="GO" id="GO:0005509">
    <property type="term" value="F:calcium ion binding"/>
    <property type="evidence" value="ECO:0007669"/>
    <property type="project" value="InterPro"/>
</dbReference>
<evidence type="ECO:0000256" key="2">
    <source>
        <dbReference type="ARBA" id="ARBA00020786"/>
    </source>
</evidence>
<dbReference type="InterPro" id="IPR050230">
    <property type="entry name" value="CALM/Myosin/TropC-like"/>
</dbReference>
<feature type="domain" description="EF-hand" evidence="5">
    <location>
        <begin position="46"/>
        <end position="81"/>
    </location>
</feature>
<dbReference type="PANTHER" id="PTHR23048:SF0">
    <property type="entry name" value="CALMODULIN LIKE 3"/>
    <property type="match status" value="1"/>
</dbReference>
<evidence type="ECO:0000256" key="1">
    <source>
        <dbReference type="ARBA" id="ARBA00005253"/>
    </source>
</evidence>
<keyword evidence="3" id="KW-0677">Repeat</keyword>
<dbReference type="FunFam" id="1.10.238.10:FF:000178">
    <property type="entry name" value="Calmodulin-2 A"/>
    <property type="match status" value="1"/>
</dbReference>
<dbReference type="Pfam" id="PF13833">
    <property type="entry name" value="EF-hand_8"/>
    <property type="match status" value="2"/>
</dbReference>
<reference evidence="7" key="1">
    <citation type="journal article" date="2023" name="Commun. Biol.">
        <title>Genome analysis of Parmales, the sister group of diatoms, reveals the evolutionary specialization of diatoms from phago-mixotrophs to photoautotrophs.</title>
        <authorList>
            <person name="Ban H."/>
            <person name="Sato S."/>
            <person name="Yoshikawa S."/>
            <person name="Yamada K."/>
            <person name="Nakamura Y."/>
            <person name="Ichinomiya M."/>
            <person name="Sato N."/>
            <person name="Blanc-Mathieu R."/>
            <person name="Endo H."/>
            <person name="Kuwata A."/>
            <person name="Ogata H."/>
        </authorList>
    </citation>
    <scope>NUCLEOTIDE SEQUENCE [LARGE SCALE GENOMIC DNA]</scope>
</reference>
<dbReference type="InterPro" id="IPR002048">
    <property type="entry name" value="EF_hand_dom"/>
</dbReference>
<dbReference type="InterPro" id="IPR011992">
    <property type="entry name" value="EF-hand-dom_pair"/>
</dbReference>
<evidence type="ECO:0000256" key="3">
    <source>
        <dbReference type="ARBA" id="ARBA00022737"/>
    </source>
</evidence>
<keyword evidence="4" id="KW-0106">Calcium</keyword>
<proteinExistence type="inferred from homology"/>
<dbReference type="Gene3D" id="1.10.238.10">
    <property type="entry name" value="EF-hand"/>
    <property type="match status" value="1"/>
</dbReference>
<dbReference type="PROSITE" id="PS50222">
    <property type="entry name" value="EF_HAND_2"/>
    <property type="match status" value="2"/>
</dbReference>
<evidence type="ECO:0000313" key="7">
    <source>
        <dbReference type="Proteomes" id="UP001162640"/>
    </source>
</evidence>
<name>A0A9W7BA53_9STRA</name>